<keyword evidence="1" id="KW-0812">Transmembrane</keyword>
<sequence length="143" mass="14096">MVSKRRSKALSGAVTALILVIASVIIALVVVGFAFGLFGAFSSSPNIHLVSAYVQNNVLYITLSNTGSANGQVLGVIVQASGGATSLSLSSPVTVGAGSTATITVYISTSSSGISSLTPGQTVTFQVVTNTGASVSGVATVLS</sequence>
<dbReference type="GeneID" id="84057203"/>
<reference evidence="2 4" key="1">
    <citation type="journal article" date="2009" name="Proc. Natl. Acad. Sci. U.S.A.">
        <title>Biogeography of the Sulfolobus islandicus pan-genome.</title>
        <authorList>
            <person name="Reno M.L."/>
            <person name="Held N.L."/>
            <person name="Fields C.J."/>
            <person name="Burke P.V."/>
            <person name="Whitaker R.J."/>
        </authorList>
    </citation>
    <scope>NUCLEOTIDE SEQUENCE [LARGE SCALE GENOMIC DNA]</scope>
    <source>
        <strain evidence="2">M.14.25</strain>
        <strain evidence="4">M.14.25 / Kamchatka #1</strain>
    </source>
</reference>
<evidence type="ECO:0000256" key="1">
    <source>
        <dbReference type="SAM" id="Phobius"/>
    </source>
</evidence>
<keyword evidence="1" id="KW-1133">Transmembrane helix</keyword>
<dbReference type="EMBL" id="CP001400">
    <property type="protein sequence ID" value="ACP39465.1"/>
    <property type="molecule type" value="Genomic_DNA"/>
</dbReference>
<name>C3MTH2_SACI4</name>
<feature type="transmembrane region" description="Helical" evidence="1">
    <location>
        <begin position="12"/>
        <end position="41"/>
    </location>
</feature>
<dbReference type="Proteomes" id="UP000001350">
    <property type="component" value="Chromosome"/>
</dbReference>
<accession>C3MTH2</accession>
<dbReference type="KEGG" id="sia:M1425_2759"/>
<keyword evidence="1" id="KW-0472">Membrane</keyword>
<evidence type="ECO:0000313" key="3">
    <source>
        <dbReference type="EMBL" id="ACP39467.1"/>
    </source>
</evidence>
<gene>
    <name evidence="2" type="ordered locus">M1425_2759</name>
    <name evidence="3" type="ordered locus">M1425_2765</name>
</gene>
<dbReference type="KEGG" id="sia:M1425_2765"/>
<proteinExistence type="predicted"/>
<evidence type="ECO:0000313" key="2">
    <source>
        <dbReference type="EMBL" id="ACP39465.1"/>
    </source>
</evidence>
<protein>
    <recommendedName>
        <fullName evidence="5">DUF4352 domain-containing protein</fullName>
    </recommendedName>
</protein>
<dbReference type="RefSeq" id="WP_012712667.1">
    <property type="nucleotide sequence ID" value="NC_012588.1"/>
</dbReference>
<dbReference type="EMBL" id="CP001400">
    <property type="protein sequence ID" value="ACP39467.1"/>
    <property type="molecule type" value="Genomic_DNA"/>
</dbReference>
<dbReference type="HOGENOM" id="CLU_1782570_0_0_2"/>
<organism evidence="2 4">
    <name type="scientific">Saccharolobus islandicus (strain M.14.25 / Kamchatka #1)</name>
    <name type="common">Sulfolobus islandicus</name>
    <dbReference type="NCBI Taxonomy" id="427317"/>
    <lineage>
        <taxon>Archaea</taxon>
        <taxon>Thermoproteota</taxon>
        <taxon>Thermoprotei</taxon>
        <taxon>Sulfolobales</taxon>
        <taxon>Sulfolobaceae</taxon>
        <taxon>Saccharolobus</taxon>
    </lineage>
</organism>
<evidence type="ECO:0008006" key="5">
    <source>
        <dbReference type="Google" id="ProtNLM"/>
    </source>
</evidence>
<evidence type="ECO:0000313" key="4">
    <source>
        <dbReference type="Proteomes" id="UP000001350"/>
    </source>
</evidence>
<dbReference type="AlphaFoldDB" id="C3MTH2"/>